<dbReference type="EMBL" id="JBEDUW010000004">
    <property type="protein sequence ID" value="KAK9932306.1"/>
    <property type="molecule type" value="Genomic_DNA"/>
</dbReference>
<dbReference type="Proteomes" id="UP001457282">
    <property type="component" value="Unassembled WGS sequence"/>
</dbReference>
<sequence>MAGHRRQRGRLVLCDAAWNWDSRRRGLKAQAELLLSHDVCNEERTGRGKPTGSVMVVRLRGAATCIGSPARGGAVEDWAAELSATG</sequence>
<proteinExistence type="predicted"/>
<accession>A0AAW1X842</accession>
<comment type="caution">
    <text evidence="1">The sequence shown here is derived from an EMBL/GenBank/DDBJ whole genome shotgun (WGS) entry which is preliminary data.</text>
</comment>
<evidence type="ECO:0000313" key="2">
    <source>
        <dbReference type="Proteomes" id="UP001457282"/>
    </source>
</evidence>
<name>A0AAW1X842_RUBAR</name>
<dbReference type="AlphaFoldDB" id="A0AAW1X842"/>
<protein>
    <submittedName>
        <fullName evidence="1">Uncharacterized protein</fullName>
    </submittedName>
</protein>
<reference evidence="1 2" key="1">
    <citation type="journal article" date="2023" name="G3 (Bethesda)">
        <title>A chromosome-length genome assembly and annotation of blackberry (Rubus argutus, cv. 'Hillquist').</title>
        <authorList>
            <person name="Bruna T."/>
            <person name="Aryal R."/>
            <person name="Dudchenko O."/>
            <person name="Sargent D.J."/>
            <person name="Mead D."/>
            <person name="Buti M."/>
            <person name="Cavallini A."/>
            <person name="Hytonen T."/>
            <person name="Andres J."/>
            <person name="Pham M."/>
            <person name="Weisz D."/>
            <person name="Mascagni F."/>
            <person name="Usai G."/>
            <person name="Natali L."/>
            <person name="Bassil N."/>
            <person name="Fernandez G.E."/>
            <person name="Lomsadze A."/>
            <person name="Armour M."/>
            <person name="Olukolu B."/>
            <person name="Poorten T."/>
            <person name="Britton C."/>
            <person name="Davik J."/>
            <person name="Ashrafi H."/>
            <person name="Aiden E.L."/>
            <person name="Borodovsky M."/>
            <person name="Worthington M."/>
        </authorList>
    </citation>
    <scope>NUCLEOTIDE SEQUENCE [LARGE SCALE GENOMIC DNA]</scope>
    <source>
        <strain evidence="1">PI 553951</strain>
    </source>
</reference>
<organism evidence="1 2">
    <name type="scientific">Rubus argutus</name>
    <name type="common">Southern blackberry</name>
    <dbReference type="NCBI Taxonomy" id="59490"/>
    <lineage>
        <taxon>Eukaryota</taxon>
        <taxon>Viridiplantae</taxon>
        <taxon>Streptophyta</taxon>
        <taxon>Embryophyta</taxon>
        <taxon>Tracheophyta</taxon>
        <taxon>Spermatophyta</taxon>
        <taxon>Magnoliopsida</taxon>
        <taxon>eudicotyledons</taxon>
        <taxon>Gunneridae</taxon>
        <taxon>Pentapetalae</taxon>
        <taxon>rosids</taxon>
        <taxon>fabids</taxon>
        <taxon>Rosales</taxon>
        <taxon>Rosaceae</taxon>
        <taxon>Rosoideae</taxon>
        <taxon>Rosoideae incertae sedis</taxon>
        <taxon>Rubus</taxon>
    </lineage>
</organism>
<gene>
    <name evidence="1" type="ORF">M0R45_019549</name>
</gene>
<evidence type="ECO:0000313" key="1">
    <source>
        <dbReference type="EMBL" id="KAK9932306.1"/>
    </source>
</evidence>
<keyword evidence="2" id="KW-1185">Reference proteome</keyword>